<dbReference type="GeneTree" id="ENSGT00940000165023"/>
<name>A0A3B3TLS0_9TELE</name>
<evidence type="ECO:0000313" key="1">
    <source>
        <dbReference type="Ensembl" id="ENSPLAP00000001572.1"/>
    </source>
</evidence>
<protein>
    <submittedName>
        <fullName evidence="1">Uncharacterized protein</fullName>
    </submittedName>
</protein>
<dbReference type="Proteomes" id="UP000261500">
    <property type="component" value="Unplaced"/>
</dbReference>
<dbReference type="AlphaFoldDB" id="A0A3B3TLS0"/>
<organism evidence="1 2">
    <name type="scientific">Poecilia latipinna</name>
    <name type="common">sailfin molly</name>
    <dbReference type="NCBI Taxonomy" id="48699"/>
    <lineage>
        <taxon>Eukaryota</taxon>
        <taxon>Metazoa</taxon>
        <taxon>Chordata</taxon>
        <taxon>Craniata</taxon>
        <taxon>Vertebrata</taxon>
        <taxon>Euteleostomi</taxon>
        <taxon>Actinopterygii</taxon>
        <taxon>Neopterygii</taxon>
        <taxon>Teleostei</taxon>
        <taxon>Neoteleostei</taxon>
        <taxon>Acanthomorphata</taxon>
        <taxon>Ovalentaria</taxon>
        <taxon>Atherinomorphae</taxon>
        <taxon>Cyprinodontiformes</taxon>
        <taxon>Poeciliidae</taxon>
        <taxon>Poeciliinae</taxon>
        <taxon>Poecilia</taxon>
    </lineage>
</organism>
<dbReference type="PANTHER" id="PTHR31635">
    <property type="entry name" value="REVERSE TRANSCRIPTASE DOMAIN-CONTAINING PROTEIN-RELATED"/>
    <property type="match status" value="1"/>
</dbReference>
<dbReference type="PANTHER" id="PTHR31635:SF196">
    <property type="entry name" value="REVERSE TRANSCRIPTASE DOMAIN-CONTAINING PROTEIN-RELATED"/>
    <property type="match status" value="1"/>
</dbReference>
<evidence type="ECO:0000313" key="2">
    <source>
        <dbReference type="Proteomes" id="UP000261500"/>
    </source>
</evidence>
<dbReference type="STRING" id="48699.ENSPLAP00000001572"/>
<proteinExistence type="predicted"/>
<dbReference type="InterPro" id="IPR043502">
    <property type="entry name" value="DNA/RNA_pol_sf"/>
</dbReference>
<reference evidence="1" key="2">
    <citation type="submission" date="2025-09" db="UniProtKB">
        <authorList>
            <consortium name="Ensembl"/>
        </authorList>
    </citation>
    <scope>IDENTIFICATION</scope>
</reference>
<accession>A0A3B3TLS0</accession>
<dbReference type="Ensembl" id="ENSPLAT00000014526.1">
    <property type="protein sequence ID" value="ENSPLAP00000001572.1"/>
    <property type="gene ID" value="ENSPLAG00000002659.1"/>
</dbReference>
<keyword evidence="2" id="KW-1185">Reference proteome</keyword>
<reference evidence="1" key="1">
    <citation type="submission" date="2025-08" db="UniProtKB">
        <authorList>
            <consortium name="Ensembl"/>
        </authorList>
    </citation>
    <scope>IDENTIFICATION</scope>
</reference>
<sequence>MQYDNLCTNKEEAIMARIRYHYYEFGNKTSKLLAQQIRKKTAVRFIQTIETDDSRVLDDPTMINNPLRQISEAEIFQALNSLQNNKTPGPDGFPVKYYKTFAKQLLTPLTSMIKEALENTKLPDSVETATIILLPKPDKDKKKCDANRSLSVLNADYRILSKLIALRLENVIPKLMHADQTGLVKIRHGADNVRRLIHIMNTAKKKLIPMLISMDANKKLWALERNLLNILKHCLIIQKLMPVPALHYDLLLYITKPYSSIPPLLERLKAHGAASGYKLNYTKSEILPLNVQDDNIRTLTNPLKWCNNGCKYLGIQVGKSEDYIFKQNYTKLMEKTKLNFQRWIYLYRS</sequence>
<dbReference type="SUPFAM" id="SSF56672">
    <property type="entry name" value="DNA/RNA polymerases"/>
    <property type="match status" value="1"/>
</dbReference>